<comment type="caution">
    <text evidence="16">The sequence shown here is derived from an EMBL/GenBank/DDBJ whole genome shotgun (WGS) entry which is preliminary data.</text>
</comment>
<name>A0A9D1A9E3_9FIRM</name>
<dbReference type="GO" id="GO:0005524">
    <property type="term" value="F:ATP binding"/>
    <property type="evidence" value="ECO:0007669"/>
    <property type="project" value="UniProtKB-KW"/>
</dbReference>
<dbReference type="InterPro" id="IPR003661">
    <property type="entry name" value="HisK_dim/P_dom"/>
</dbReference>
<feature type="domain" description="Histidine kinase" evidence="15">
    <location>
        <begin position="94"/>
        <end position="306"/>
    </location>
</feature>
<dbReference type="InterPro" id="IPR005467">
    <property type="entry name" value="His_kinase_dom"/>
</dbReference>
<evidence type="ECO:0000313" key="16">
    <source>
        <dbReference type="EMBL" id="HIR10125.1"/>
    </source>
</evidence>
<dbReference type="SUPFAM" id="SSF55874">
    <property type="entry name" value="ATPase domain of HSP90 chaperone/DNA topoisomerase II/histidine kinase"/>
    <property type="match status" value="1"/>
</dbReference>
<evidence type="ECO:0000256" key="14">
    <source>
        <dbReference type="SAM" id="Phobius"/>
    </source>
</evidence>
<comment type="catalytic activity">
    <reaction evidence="1">
        <text>ATP + protein L-histidine = ADP + protein N-phospho-L-histidine.</text>
        <dbReference type="EC" id="2.7.13.3"/>
    </reaction>
</comment>
<sequence>FLTSWDHTIPFLLLLFYNLAILFLVVIGARQMLALRDAGSKLASGDLSYQLDTEKLYWDFKRHGDNLNAIAEGMNKAVEQRMKSERLKTELITNVSHDIKTPLTSIVNYVDLLQKPHSSEEEAHYLEVLDRQAKRLKKLTEDLVEASKASTGNMQVSLAPTSVAELVSQAVEEYRGRLEAEKLEAVTSLEPGLTVMADGRLLWRVLDNLLGNVVKYALPGTRVYVTAFRRGELVVIAVKNISRDALNIDADELMERFVRGDAARHSEGSGLGLNIAKSLTQLQHGEFRLTVDGDLFKAEILLPCVKTPEKLLPEV</sequence>
<evidence type="ECO:0000259" key="15">
    <source>
        <dbReference type="PROSITE" id="PS50109"/>
    </source>
</evidence>
<dbReference type="Gene3D" id="3.30.565.10">
    <property type="entry name" value="Histidine kinase-like ATPase, C-terminal domain"/>
    <property type="match status" value="1"/>
</dbReference>
<dbReference type="GO" id="GO:0000155">
    <property type="term" value="F:phosphorelay sensor kinase activity"/>
    <property type="evidence" value="ECO:0007669"/>
    <property type="project" value="InterPro"/>
</dbReference>
<evidence type="ECO:0000256" key="6">
    <source>
        <dbReference type="ARBA" id="ARBA00022679"/>
    </source>
</evidence>
<dbReference type="InterPro" id="IPR036097">
    <property type="entry name" value="HisK_dim/P_sf"/>
</dbReference>
<protein>
    <recommendedName>
        <fullName evidence="3">histidine kinase</fullName>
        <ecNumber evidence="3">2.7.13.3</ecNumber>
    </recommendedName>
</protein>
<dbReference type="EC" id="2.7.13.3" evidence="3"/>
<gene>
    <name evidence="16" type="ORF">IAA70_06955</name>
</gene>
<evidence type="ECO:0000256" key="1">
    <source>
        <dbReference type="ARBA" id="ARBA00000085"/>
    </source>
</evidence>
<keyword evidence="7 14" id="KW-0812">Transmembrane</keyword>
<evidence type="ECO:0000256" key="13">
    <source>
        <dbReference type="ARBA" id="ARBA00023136"/>
    </source>
</evidence>
<keyword evidence="11 14" id="KW-1133">Transmembrane helix</keyword>
<evidence type="ECO:0000256" key="7">
    <source>
        <dbReference type="ARBA" id="ARBA00022692"/>
    </source>
</evidence>
<keyword evidence="12" id="KW-0902">Two-component regulatory system</keyword>
<evidence type="ECO:0000313" key="17">
    <source>
        <dbReference type="Proteomes" id="UP000824258"/>
    </source>
</evidence>
<evidence type="ECO:0000256" key="3">
    <source>
        <dbReference type="ARBA" id="ARBA00012438"/>
    </source>
</evidence>
<keyword evidence="9 16" id="KW-0418">Kinase</keyword>
<dbReference type="AlphaFoldDB" id="A0A9D1A9E3"/>
<dbReference type="SUPFAM" id="SSF47384">
    <property type="entry name" value="Homodimeric domain of signal transducing histidine kinase"/>
    <property type="match status" value="1"/>
</dbReference>
<reference evidence="16" key="1">
    <citation type="submission" date="2020-10" db="EMBL/GenBank/DDBJ databases">
        <authorList>
            <person name="Gilroy R."/>
        </authorList>
    </citation>
    <scope>NUCLEOTIDE SEQUENCE</scope>
    <source>
        <strain evidence="16">ChiHjej9B8-7071</strain>
    </source>
</reference>
<keyword evidence="8" id="KW-0547">Nucleotide-binding</keyword>
<dbReference type="PANTHER" id="PTHR45528:SF1">
    <property type="entry name" value="SENSOR HISTIDINE KINASE CPXA"/>
    <property type="match status" value="1"/>
</dbReference>
<dbReference type="InterPro" id="IPR036890">
    <property type="entry name" value="HATPase_C_sf"/>
</dbReference>
<evidence type="ECO:0000256" key="8">
    <source>
        <dbReference type="ARBA" id="ARBA00022741"/>
    </source>
</evidence>
<keyword evidence="5" id="KW-0597">Phosphoprotein</keyword>
<dbReference type="CDD" id="cd00082">
    <property type="entry name" value="HisKA"/>
    <property type="match status" value="1"/>
</dbReference>
<keyword evidence="13 14" id="KW-0472">Membrane</keyword>
<keyword evidence="4" id="KW-1003">Cell membrane</keyword>
<dbReference type="SMART" id="SM00388">
    <property type="entry name" value="HisKA"/>
    <property type="match status" value="1"/>
</dbReference>
<proteinExistence type="predicted"/>
<evidence type="ECO:0000256" key="9">
    <source>
        <dbReference type="ARBA" id="ARBA00022777"/>
    </source>
</evidence>
<comment type="subcellular location">
    <subcellularLocation>
        <location evidence="2">Cell membrane</location>
        <topology evidence="2">Multi-pass membrane protein</topology>
    </subcellularLocation>
</comment>
<dbReference type="Pfam" id="PF00512">
    <property type="entry name" value="HisKA"/>
    <property type="match status" value="1"/>
</dbReference>
<dbReference type="Gene3D" id="1.10.287.130">
    <property type="match status" value="1"/>
</dbReference>
<dbReference type="SMART" id="SM00387">
    <property type="entry name" value="HATPase_c"/>
    <property type="match status" value="1"/>
</dbReference>
<evidence type="ECO:0000256" key="11">
    <source>
        <dbReference type="ARBA" id="ARBA00022989"/>
    </source>
</evidence>
<dbReference type="PROSITE" id="PS50109">
    <property type="entry name" value="HIS_KIN"/>
    <property type="match status" value="1"/>
</dbReference>
<feature type="non-terminal residue" evidence="16">
    <location>
        <position position="1"/>
    </location>
</feature>
<dbReference type="InterPro" id="IPR050398">
    <property type="entry name" value="HssS/ArlS-like"/>
</dbReference>
<keyword evidence="10" id="KW-0067">ATP-binding</keyword>
<keyword evidence="6" id="KW-0808">Transferase</keyword>
<evidence type="ECO:0000256" key="4">
    <source>
        <dbReference type="ARBA" id="ARBA00022475"/>
    </source>
</evidence>
<dbReference type="EMBL" id="DVGD01000225">
    <property type="protein sequence ID" value="HIR10125.1"/>
    <property type="molecule type" value="Genomic_DNA"/>
</dbReference>
<evidence type="ECO:0000256" key="10">
    <source>
        <dbReference type="ARBA" id="ARBA00022840"/>
    </source>
</evidence>
<dbReference type="InterPro" id="IPR003594">
    <property type="entry name" value="HATPase_dom"/>
</dbReference>
<dbReference type="Proteomes" id="UP000824258">
    <property type="component" value="Unassembled WGS sequence"/>
</dbReference>
<dbReference type="GO" id="GO:0005886">
    <property type="term" value="C:plasma membrane"/>
    <property type="evidence" value="ECO:0007669"/>
    <property type="project" value="UniProtKB-SubCell"/>
</dbReference>
<dbReference type="Pfam" id="PF02518">
    <property type="entry name" value="HATPase_c"/>
    <property type="match status" value="1"/>
</dbReference>
<evidence type="ECO:0000256" key="5">
    <source>
        <dbReference type="ARBA" id="ARBA00022553"/>
    </source>
</evidence>
<organism evidence="16 17">
    <name type="scientific">Candidatus Avoscillospira stercoripullorum</name>
    <dbReference type="NCBI Taxonomy" id="2840709"/>
    <lineage>
        <taxon>Bacteria</taxon>
        <taxon>Bacillati</taxon>
        <taxon>Bacillota</taxon>
        <taxon>Clostridia</taxon>
        <taxon>Eubacteriales</taxon>
        <taxon>Oscillospiraceae</taxon>
        <taxon>Oscillospiraceae incertae sedis</taxon>
        <taxon>Candidatus Avoscillospira</taxon>
    </lineage>
</organism>
<evidence type="ECO:0000256" key="2">
    <source>
        <dbReference type="ARBA" id="ARBA00004651"/>
    </source>
</evidence>
<evidence type="ECO:0000256" key="12">
    <source>
        <dbReference type="ARBA" id="ARBA00023012"/>
    </source>
</evidence>
<reference evidence="16" key="2">
    <citation type="journal article" date="2021" name="PeerJ">
        <title>Extensive microbial diversity within the chicken gut microbiome revealed by metagenomics and culture.</title>
        <authorList>
            <person name="Gilroy R."/>
            <person name="Ravi A."/>
            <person name="Getino M."/>
            <person name="Pursley I."/>
            <person name="Horton D.L."/>
            <person name="Alikhan N.F."/>
            <person name="Baker D."/>
            <person name="Gharbi K."/>
            <person name="Hall N."/>
            <person name="Watson M."/>
            <person name="Adriaenssens E.M."/>
            <person name="Foster-Nyarko E."/>
            <person name="Jarju S."/>
            <person name="Secka A."/>
            <person name="Antonio M."/>
            <person name="Oren A."/>
            <person name="Chaudhuri R.R."/>
            <person name="La Ragione R."/>
            <person name="Hildebrand F."/>
            <person name="Pallen M.J."/>
        </authorList>
    </citation>
    <scope>NUCLEOTIDE SEQUENCE</scope>
    <source>
        <strain evidence="16">ChiHjej9B8-7071</strain>
    </source>
</reference>
<accession>A0A9D1A9E3</accession>
<feature type="transmembrane region" description="Helical" evidence="14">
    <location>
        <begin position="12"/>
        <end position="33"/>
    </location>
</feature>
<dbReference type="PANTHER" id="PTHR45528">
    <property type="entry name" value="SENSOR HISTIDINE KINASE CPXA"/>
    <property type="match status" value="1"/>
</dbReference>